<dbReference type="InterPro" id="IPR015048">
    <property type="entry name" value="DUF1899"/>
</dbReference>
<sequence>MAWRFKASKYKNSCPKFPKKEDWITDISTGRLLQSFGNHIKANAFYMVFNVDNLGGGALGILPLNSTGRQGPDLPLLSAHSDYVADFDFSPFDDNLLITGSHDCTVKLWQLPSSSKNLKNSLNLNSQIVCTEERKIENVLWNPAAEGILAVSSAESVRIYDVSSCKKSLSLDEHSDMVQGIAWKGDGSMLATTCKDKLIRTLDPRAQTACQELKGHAGQKESRVSWLGNKDMLFSTGFDSVRQRQLFLWDLKNPSSPVCTHSMDTSPGVFIPFFDDRTNMLFLVGKGDNTLRFLEYTDRTPHITDVAADRTEQIKGAAVVPKQALDVMKGEINRLILLIKNAIIPTPYIVPRKSYREYHADIFPEVPNGQPSMQASEWLAGENKPLELMDLNPSKRAPLTLRAHNLNAPGSNSITNASDSVDPSKEKKLLKCDSSAENEKKSTADLSIENNKESTINSCTENKSKPANDLSENNKELTVNSTENNKESTVNSSTENSKVKGPLTPKSQRRASETIMQKIDSLNAAIELSHSPPPQRKFQKGNCVLDSKKYEEKDNDVFSDNKVAEDAKTEHSQQTRKSCNSMEETKNSLSEEVRETKDSENENSMKNDDEATPSNSSCTEDNSTETDGKASKIEAECNSKKDEKECLSETPKVPNGAIENKICKGKVKEETPEKTVPAKKSVSTPSRFINIRQLKFKHLKATTLNKEHHIENLKNLSRNIPGESDLFQVNQKRCAVPLSTTGGCVAIFELNKPCRLPDCGIPSLQHGTNVTDFVWDPFNDQRLVVACDDAKIRVWNIPEGGLKDSVNEPEFMLIGHQEKIYFVRFHPLAKDILASASYDMTVKIWDLTTQEAVIELKGHTSQIFTLDWSPCGKKCATVCKDGKIRVYEPRVSTEAIKEGTGPSGSRGARVVWTLNGKFLVATGFDKMSQRKLFLYDAQELGAPLDIVELDSSPAILVPHYDEDSSTLFVTGRGDGTIFTYEVTHEAPHLNQLSPCRFSNLHQAISFLPKIACDVSQVEFAHAWRLLLTHIEPVSFKVPRVKSNFFQDDLFPDTRVLWEPALSGSDWLSGVDAEASRISLKPGNMESLSKAPTPSTKQKKYDSTDPEIFKTDEMKKKELIGAMTSKLDVREDPLEQDLTEGVDSDEWEDIFQATQEHSKASKPFYLHIPCSRSTYLTLVTNA</sequence>
<evidence type="ECO:0000256" key="7">
    <source>
        <dbReference type="ARBA" id="ARBA00024838"/>
    </source>
</evidence>
<dbReference type="Pfam" id="PF16300">
    <property type="entry name" value="WD40_4"/>
    <property type="match status" value="2"/>
</dbReference>
<keyword evidence="6" id="KW-0009">Actin-binding</keyword>
<dbReference type="InterPro" id="IPR019775">
    <property type="entry name" value="WD40_repeat_CS"/>
</dbReference>
<keyword evidence="13" id="KW-1185">Reference proteome</keyword>
<dbReference type="EMBL" id="OX597820">
    <property type="protein sequence ID" value="CAI9725770.1"/>
    <property type="molecule type" value="Genomic_DNA"/>
</dbReference>
<dbReference type="SMART" id="SM01166">
    <property type="entry name" value="DUF1899"/>
    <property type="match status" value="2"/>
</dbReference>
<name>A0AA36B0N6_OCTVU</name>
<comment type="similarity">
    <text evidence="2 9">Belongs to the WD repeat coronin family.</text>
</comment>
<dbReference type="PROSITE" id="PS00678">
    <property type="entry name" value="WD_REPEATS_1"/>
    <property type="match status" value="1"/>
</dbReference>
<feature type="compositionally biased region" description="Basic and acidic residues" evidence="10">
    <location>
        <begin position="422"/>
        <end position="431"/>
    </location>
</feature>
<feature type="repeat" description="WD" evidence="8">
    <location>
        <begin position="856"/>
        <end position="888"/>
    </location>
</feature>
<evidence type="ECO:0000256" key="8">
    <source>
        <dbReference type="PROSITE-ProRule" id="PRU00221"/>
    </source>
</evidence>
<proteinExistence type="inferred from homology"/>
<protein>
    <recommendedName>
        <fullName evidence="9">Coronin</fullName>
    </recommendedName>
</protein>
<feature type="region of interest" description="Disordered" evidence="10">
    <location>
        <begin position="1081"/>
        <end position="1102"/>
    </location>
</feature>
<keyword evidence="5 9" id="KW-0677">Repeat</keyword>
<evidence type="ECO:0000256" key="6">
    <source>
        <dbReference type="ARBA" id="ARBA00023203"/>
    </source>
</evidence>
<feature type="region of interest" description="Disordered" evidence="10">
    <location>
        <begin position="405"/>
        <end position="511"/>
    </location>
</feature>
<evidence type="ECO:0000256" key="1">
    <source>
        <dbReference type="ARBA" id="ARBA00004496"/>
    </source>
</evidence>
<evidence type="ECO:0000256" key="5">
    <source>
        <dbReference type="ARBA" id="ARBA00022737"/>
    </source>
</evidence>
<feature type="region of interest" description="Disordered" evidence="10">
    <location>
        <begin position="549"/>
        <end position="635"/>
    </location>
</feature>
<dbReference type="GO" id="GO:0003779">
    <property type="term" value="F:actin binding"/>
    <property type="evidence" value="ECO:0007669"/>
    <property type="project" value="UniProtKB-KW"/>
</dbReference>
<comment type="function">
    <text evidence="7">F-actin regulator involved in anterograde Golgi to endosome transport: upon ubiquitination via 'Lys-33'-linked ubiquitin chains by the BCR(KLHL20) E3 ubiquitin ligase complex, interacts with EPS15 and localizes to the trans-Golgi network, where it promotes actin polymerization, thereby facilitating post-Golgi trafficking. May play a role in the maintenance of the Golgi apparatus morphology.</text>
</comment>
<evidence type="ECO:0000256" key="9">
    <source>
        <dbReference type="RuleBase" id="RU280818"/>
    </source>
</evidence>
<feature type="compositionally biased region" description="Polar residues" evidence="10">
    <location>
        <begin position="612"/>
        <end position="621"/>
    </location>
</feature>
<feature type="compositionally biased region" description="Basic and acidic residues" evidence="10">
    <location>
        <begin position="583"/>
        <end position="609"/>
    </location>
</feature>
<dbReference type="InterPro" id="IPR015943">
    <property type="entry name" value="WD40/YVTN_repeat-like_dom_sf"/>
</dbReference>
<feature type="compositionally biased region" description="Polar residues" evidence="10">
    <location>
        <begin position="1085"/>
        <end position="1095"/>
    </location>
</feature>
<feature type="domain" description="DUF1899" evidence="11">
    <location>
        <begin position="687"/>
        <end position="754"/>
    </location>
</feature>
<feature type="repeat" description="WD" evidence="8">
    <location>
        <begin position="77"/>
        <end position="119"/>
    </location>
</feature>
<feature type="compositionally biased region" description="Basic and acidic residues" evidence="10">
    <location>
        <begin position="626"/>
        <end position="635"/>
    </location>
</feature>
<feature type="domain" description="DUF1899" evidence="11">
    <location>
        <begin position="4"/>
        <end position="68"/>
    </location>
</feature>
<evidence type="ECO:0000256" key="3">
    <source>
        <dbReference type="ARBA" id="ARBA00022490"/>
    </source>
</evidence>
<evidence type="ECO:0000259" key="11">
    <source>
        <dbReference type="SMART" id="SM01166"/>
    </source>
</evidence>
<dbReference type="GO" id="GO:0030036">
    <property type="term" value="P:actin cytoskeleton organization"/>
    <property type="evidence" value="ECO:0007669"/>
    <property type="project" value="UniProtKB-ARBA"/>
</dbReference>
<evidence type="ECO:0000313" key="12">
    <source>
        <dbReference type="EMBL" id="CAI9725770.1"/>
    </source>
</evidence>
<evidence type="ECO:0000256" key="2">
    <source>
        <dbReference type="ARBA" id="ARBA00009482"/>
    </source>
</evidence>
<feature type="compositionally biased region" description="Polar residues" evidence="10">
    <location>
        <begin position="444"/>
        <end position="461"/>
    </location>
</feature>
<dbReference type="SUPFAM" id="SSF50978">
    <property type="entry name" value="WD40 repeat-like"/>
    <property type="match status" value="2"/>
</dbReference>
<feature type="compositionally biased region" description="Basic and acidic residues" evidence="10">
    <location>
        <begin position="562"/>
        <end position="573"/>
    </location>
</feature>
<evidence type="ECO:0000313" key="13">
    <source>
        <dbReference type="Proteomes" id="UP001162480"/>
    </source>
</evidence>
<keyword evidence="3" id="KW-0963">Cytoplasm</keyword>
<dbReference type="Proteomes" id="UP001162480">
    <property type="component" value="Chromosome 7"/>
</dbReference>
<dbReference type="PANTHER" id="PTHR10856">
    <property type="entry name" value="CORONIN"/>
    <property type="match status" value="1"/>
</dbReference>
<dbReference type="InterPro" id="IPR015505">
    <property type="entry name" value="Coronin"/>
</dbReference>
<feature type="repeat" description="WD" evidence="8">
    <location>
        <begin position="813"/>
        <end position="855"/>
    </location>
</feature>
<dbReference type="AlphaFoldDB" id="A0AA36B0N6"/>
<feature type="compositionally biased region" description="Polar residues" evidence="10">
    <location>
        <begin position="476"/>
        <end position="496"/>
    </location>
</feature>
<dbReference type="PROSITE" id="PS50294">
    <property type="entry name" value="WD_REPEATS_REGION"/>
    <property type="match status" value="2"/>
</dbReference>
<feature type="repeat" description="WD" evidence="8">
    <location>
        <begin position="763"/>
        <end position="805"/>
    </location>
</feature>
<dbReference type="InterPro" id="IPR001680">
    <property type="entry name" value="WD40_rpt"/>
</dbReference>
<gene>
    <name evidence="12" type="ORF">OCTVUL_1B008663</name>
</gene>
<evidence type="ECO:0000256" key="10">
    <source>
        <dbReference type="SAM" id="MobiDB-lite"/>
    </source>
</evidence>
<dbReference type="Pfam" id="PF08953">
    <property type="entry name" value="DUF1899"/>
    <property type="match status" value="2"/>
</dbReference>
<dbReference type="InterPro" id="IPR036322">
    <property type="entry name" value="WD40_repeat_dom_sf"/>
</dbReference>
<comment type="subcellular location">
    <subcellularLocation>
        <location evidence="1">Cytoplasm</location>
    </subcellularLocation>
</comment>
<dbReference type="Gene3D" id="2.130.10.10">
    <property type="entry name" value="YVTN repeat-like/Quinoprotein amine dehydrogenase"/>
    <property type="match status" value="2"/>
</dbReference>
<evidence type="ECO:0000256" key="4">
    <source>
        <dbReference type="ARBA" id="ARBA00022574"/>
    </source>
</evidence>
<dbReference type="PANTHER" id="PTHR10856:SF20">
    <property type="entry name" value="CORONIN-7"/>
    <property type="match status" value="1"/>
</dbReference>
<feature type="compositionally biased region" description="Polar residues" evidence="10">
    <location>
        <begin position="408"/>
        <end position="421"/>
    </location>
</feature>
<dbReference type="SMART" id="SM01167">
    <property type="entry name" value="DUF1900"/>
    <property type="match status" value="2"/>
</dbReference>
<reference evidence="12" key="1">
    <citation type="submission" date="2023-08" db="EMBL/GenBank/DDBJ databases">
        <authorList>
            <person name="Alioto T."/>
            <person name="Alioto T."/>
            <person name="Gomez Garrido J."/>
        </authorList>
    </citation>
    <scope>NUCLEOTIDE SEQUENCE</scope>
</reference>
<organism evidence="12 13">
    <name type="scientific">Octopus vulgaris</name>
    <name type="common">Common octopus</name>
    <dbReference type="NCBI Taxonomy" id="6645"/>
    <lineage>
        <taxon>Eukaryota</taxon>
        <taxon>Metazoa</taxon>
        <taxon>Spiralia</taxon>
        <taxon>Lophotrochozoa</taxon>
        <taxon>Mollusca</taxon>
        <taxon>Cephalopoda</taxon>
        <taxon>Coleoidea</taxon>
        <taxon>Octopodiformes</taxon>
        <taxon>Octopoda</taxon>
        <taxon>Incirrata</taxon>
        <taxon>Octopodidae</taxon>
        <taxon>Octopus</taxon>
    </lineage>
</organism>
<dbReference type="GO" id="GO:0005737">
    <property type="term" value="C:cytoplasm"/>
    <property type="evidence" value="ECO:0007669"/>
    <property type="project" value="UniProtKB-SubCell"/>
</dbReference>
<keyword evidence="4 8" id="KW-0853">WD repeat</keyword>
<dbReference type="SMART" id="SM00320">
    <property type="entry name" value="WD40"/>
    <property type="match status" value="8"/>
</dbReference>
<dbReference type="Pfam" id="PF00400">
    <property type="entry name" value="WD40"/>
    <property type="match status" value="5"/>
</dbReference>
<dbReference type="FunFam" id="2.130.10.10:FF:000076">
    <property type="entry name" value="Coronin"/>
    <property type="match status" value="1"/>
</dbReference>
<dbReference type="PROSITE" id="PS50082">
    <property type="entry name" value="WD_REPEATS_2"/>
    <property type="match status" value="4"/>
</dbReference>
<accession>A0AA36B0N6</accession>